<dbReference type="InterPro" id="IPR028349">
    <property type="entry name" value="PafC-like"/>
</dbReference>
<feature type="domain" description="WYL" evidence="1">
    <location>
        <begin position="151"/>
        <end position="217"/>
    </location>
</feature>
<evidence type="ECO:0000313" key="4">
    <source>
        <dbReference type="Proteomes" id="UP000515934"/>
    </source>
</evidence>
<dbReference type="Proteomes" id="UP000515934">
    <property type="component" value="Chromosome"/>
</dbReference>
<keyword evidence="4" id="KW-1185">Reference proteome</keyword>
<dbReference type="RefSeq" id="WP_187555716.1">
    <property type="nucleotide sequence ID" value="NZ_CP060716.1"/>
</dbReference>
<dbReference type="InterPro" id="IPR026881">
    <property type="entry name" value="WYL_dom"/>
</dbReference>
<dbReference type="KEGG" id="ldn:H9L06_02560"/>
<name>A0A7G9S5X4_9MICO</name>
<dbReference type="InterPro" id="IPR051534">
    <property type="entry name" value="CBASS_pafABC_assoc_protein"/>
</dbReference>
<dbReference type="AlphaFoldDB" id="A0A7G9S5X4"/>
<dbReference type="Pfam" id="PF19187">
    <property type="entry name" value="HTH_PafC"/>
    <property type="match status" value="1"/>
</dbReference>
<proteinExistence type="predicted"/>
<accession>A0A7G9S5X4</accession>
<dbReference type="InterPro" id="IPR043839">
    <property type="entry name" value="PafC_HTH"/>
</dbReference>
<protein>
    <submittedName>
        <fullName evidence="3">WYL domain-containing protein</fullName>
    </submittedName>
</protein>
<dbReference type="Pfam" id="PF13280">
    <property type="entry name" value="WYL"/>
    <property type="match status" value="1"/>
</dbReference>
<evidence type="ECO:0000313" key="3">
    <source>
        <dbReference type="EMBL" id="QNN63249.1"/>
    </source>
</evidence>
<dbReference type="PANTHER" id="PTHR34580:SF1">
    <property type="entry name" value="PROTEIN PAFC"/>
    <property type="match status" value="1"/>
</dbReference>
<feature type="domain" description="PafC HTH" evidence="2">
    <location>
        <begin position="9"/>
        <end position="130"/>
    </location>
</feature>
<dbReference type="EMBL" id="CP060716">
    <property type="protein sequence ID" value="QNN63249.1"/>
    <property type="molecule type" value="Genomic_DNA"/>
</dbReference>
<dbReference type="PIRSF" id="PIRSF016838">
    <property type="entry name" value="PafC"/>
    <property type="match status" value="1"/>
</dbReference>
<organism evidence="3 4">
    <name type="scientific">Leucobacter denitrificans</name>
    <dbReference type="NCBI Taxonomy" id="683042"/>
    <lineage>
        <taxon>Bacteria</taxon>
        <taxon>Bacillati</taxon>
        <taxon>Actinomycetota</taxon>
        <taxon>Actinomycetes</taxon>
        <taxon>Micrococcales</taxon>
        <taxon>Microbacteriaceae</taxon>
        <taxon>Leucobacter</taxon>
    </lineage>
</organism>
<evidence type="ECO:0000259" key="2">
    <source>
        <dbReference type="Pfam" id="PF19187"/>
    </source>
</evidence>
<dbReference type="PANTHER" id="PTHR34580">
    <property type="match status" value="1"/>
</dbReference>
<reference evidence="3 4" key="1">
    <citation type="submission" date="2020-08" db="EMBL/GenBank/DDBJ databases">
        <title>Genome sequence of Leucobacter denitrificans KACC 14055T.</title>
        <authorList>
            <person name="Hyun D.-W."/>
            <person name="Bae J.-W."/>
        </authorList>
    </citation>
    <scope>NUCLEOTIDE SEQUENCE [LARGE SCALE GENOMIC DNA]</scope>
    <source>
        <strain evidence="3 4">KACC 14055</strain>
    </source>
</reference>
<gene>
    <name evidence="3" type="ORF">H9L06_02560</name>
</gene>
<sequence length="326" mass="36042">MRKSLSANERVILLLSLVPYLREHGPTQLQELAETFDVDERVLRKLITFLGTAGIPGETLAYQHDDLFDIDWQAFESQGIVSLTHTVAVDETPRFTGAETAALLAGLHALKPILSTDDARLAKSLAKRLAQAMELSEVPTVSVQSGEYDAMLQKLTSAIENSLTVRFAYRDAEGVETSRTVQPSTLVEREGTWYLRGFAQERDAERTFRVSQISDLETLDEFVPIHNASDGTSREGEEIHAYVPERLLPSIRGFAPEVVKDPLTPPGHVRVRFEAWHSGAAVRLVQHGVGAIEILSPPSAREAAREWVLRALEANAGNGKTPDQNR</sequence>
<dbReference type="PROSITE" id="PS52050">
    <property type="entry name" value="WYL"/>
    <property type="match status" value="1"/>
</dbReference>
<evidence type="ECO:0000259" key="1">
    <source>
        <dbReference type="Pfam" id="PF13280"/>
    </source>
</evidence>